<keyword evidence="3" id="KW-1185">Reference proteome</keyword>
<dbReference type="PANTHER" id="PTHR30383:SF5">
    <property type="entry name" value="SGNH HYDROLASE-TYPE ESTERASE DOMAIN-CONTAINING PROTEIN"/>
    <property type="match status" value="1"/>
</dbReference>
<proteinExistence type="predicted"/>
<dbReference type="Gene3D" id="3.40.50.1110">
    <property type="entry name" value="SGNH hydrolase"/>
    <property type="match status" value="1"/>
</dbReference>
<evidence type="ECO:0000313" key="3">
    <source>
        <dbReference type="Proteomes" id="UP000247980"/>
    </source>
</evidence>
<sequence>MSRNEAAVEHQICFVGDSLVAGIGDETALGWSGRLVARQAAVGHPVTGYNLGIRGNTSAQILARCVNEVELRRSPRRPTRVVLSMGVNDTTHVDGAPRVPLAESCANLTAVLDAVAGDPVLVVGPPAVADDAQNDRIRELTGRYLELCRGRGVPYVEVFHVLECHPVWRQQVLEGDGAHPRSEGYQALYELVAPTWDRWLGASPRGGEELP</sequence>
<name>A0A2V5JA84_9MICC</name>
<protein>
    <submittedName>
        <fullName evidence="2">G-D-S-L family lipolytic protein</fullName>
    </submittedName>
</protein>
<dbReference type="PANTHER" id="PTHR30383">
    <property type="entry name" value="THIOESTERASE 1/PROTEASE 1/LYSOPHOSPHOLIPASE L1"/>
    <property type="match status" value="1"/>
</dbReference>
<accession>A0A2V5JA84</accession>
<dbReference type="AlphaFoldDB" id="A0A2V5JA84"/>
<dbReference type="InterPro" id="IPR013830">
    <property type="entry name" value="SGNH_hydro"/>
</dbReference>
<dbReference type="SUPFAM" id="SSF52266">
    <property type="entry name" value="SGNH hydrolase"/>
    <property type="match status" value="1"/>
</dbReference>
<evidence type="ECO:0000313" key="2">
    <source>
        <dbReference type="EMBL" id="PYI40210.1"/>
    </source>
</evidence>
<dbReference type="OrthoDB" id="5196031at2"/>
<reference evidence="2 3" key="1">
    <citation type="submission" date="2018-05" db="EMBL/GenBank/DDBJ databases">
        <title>Genetic diversity of glacier-inhabiting Cryobacterium bacteria in China and description of Cryobacterium mengkeensis sp. nov. and Arthrobacter glacialis sp. nov.</title>
        <authorList>
            <person name="Liu Q."/>
            <person name="Xin Y.-H."/>
        </authorList>
    </citation>
    <scope>NUCLEOTIDE SEQUENCE [LARGE SCALE GENOMIC DNA]</scope>
    <source>
        <strain evidence="2 3">B7</strain>
    </source>
</reference>
<gene>
    <name evidence="2" type="ORF">CVS30_01450</name>
</gene>
<dbReference type="GO" id="GO:0004622">
    <property type="term" value="F:phosphatidylcholine lysophospholipase activity"/>
    <property type="evidence" value="ECO:0007669"/>
    <property type="project" value="TreeGrafter"/>
</dbReference>
<dbReference type="InterPro" id="IPR051532">
    <property type="entry name" value="Ester_Hydrolysis_Enzymes"/>
</dbReference>
<dbReference type="EMBL" id="QJVC01000001">
    <property type="protein sequence ID" value="PYI40210.1"/>
    <property type="molecule type" value="Genomic_DNA"/>
</dbReference>
<dbReference type="Pfam" id="PF13472">
    <property type="entry name" value="Lipase_GDSL_2"/>
    <property type="match status" value="1"/>
</dbReference>
<feature type="domain" description="SGNH hydrolase-type esterase" evidence="1">
    <location>
        <begin position="14"/>
        <end position="187"/>
    </location>
</feature>
<evidence type="ECO:0000259" key="1">
    <source>
        <dbReference type="Pfam" id="PF13472"/>
    </source>
</evidence>
<dbReference type="Proteomes" id="UP000247980">
    <property type="component" value="Unassembled WGS sequence"/>
</dbReference>
<organism evidence="2 3">
    <name type="scientific">Arthrobacter psychrolactophilus</name>
    <dbReference type="NCBI Taxonomy" id="92442"/>
    <lineage>
        <taxon>Bacteria</taxon>
        <taxon>Bacillati</taxon>
        <taxon>Actinomycetota</taxon>
        <taxon>Actinomycetes</taxon>
        <taxon>Micrococcales</taxon>
        <taxon>Micrococcaceae</taxon>
        <taxon>Arthrobacter</taxon>
    </lineage>
</organism>
<comment type="caution">
    <text evidence="2">The sequence shown here is derived from an EMBL/GenBank/DDBJ whole genome shotgun (WGS) entry which is preliminary data.</text>
</comment>
<dbReference type="InterPro" id="IPR036514">
    <property type="entry name" value="SGNH_hydro_sf"/>
</dbReference>